<feature type="compositionally biased region" description="Basic and acidic residues" evidence="1">
    <location>
        <begin position="22"/>
        <end position="40"/>
    </location>
</feature>
<dbReference type="STRING" id="641147.HMPREF9021_02688"/>
<dbReference type="Proteomes" id="UP000017813">
    <property type="component" value="Unassembled WGS sequence"/>
</dbReference>
<dbReference type="EMBL" id="ADCY02000073">
    <property type="protein sequence ID" value="EJZ50066.1"/>
    <property type="molecule type" value="Genomic_DNA"/>
</dbReference>
<sequence length="51" mass="5874">MLFCIEMLHHKNQTLPSYNGSVERKTASGRRVDGVEDRLFHPHQQRVPASV</sequence>
<evidence type="ECO:0000313" key="2">
    <source>
        <dbReference type="EMBL" id="EJZ50066.1"/>
    </source>
</evidence>
<reference evidence="2 3" key="2">
    <citation type="submission" date="2011-10" db="EMBL/GenBank/DDBJ databases">
        <title>The Genome Sequence of Simonsiella muelleri ATCC 29453.</title>
        <authorList>
            <consortium name="The Broad Institute Genome Sequencing Platform"/>
            <consortium name="The Broad Institute Genome Sequencing Center for Infectious Disease"/>
            <person name="Earl A."/>
            <person name="Ward D."/>
            <person name="Feldgarden M."/>
            <person name="Gevers D."/>
            <person name="Izard J."/>
            <person name="Baranova O.V."/>
            <person name="Blanton J.M."/>
            <person name="Tanner A.C."/>
            <person name="Dewhirst F."/>
            <person name="Young S.K."/>
            <person name="Zeng Q."/>
            <person name="Gargeya S."/>
            <person name="Fitzgerald M."/>
            <person name="Haas B."/>
            <person name="Abouelleil A."/>
            <person name="Alvarado L."/>
            <person name="Arachchi H.M."/>
            <person name="Berlin A."/>
            <person name="Brown A."/>
            <person name="Chapman S.B."/>
            <person name="Chen Z."/>
            <person name="Dunbar C."/>
            <person name="Freedman E."/>
            <person name="Gearin G."/>
            <person name="Goldberg J."/>
            <person name="Griggs A."/>
            <person name="Gujja S."/>
            <person name="Heiman D."/>
            <person name="Howarth C."/>
            <person name="Larson L."/>
            <person name="Lui A."/>
            <person name="MacDonald P.J.P."/>
            <person name="Montmayeur A."/>
            <person name="Murphy C."/>
            <person name="Neiman D."/>
            <person name="Pearson M."/>
            <person name="Priest M."/>
            <person name="Roberts A."/>
            <person name="Saif S."/>
            <person name="Shea T."/>
            <person name="Shenoy N."/>
            <person name="Sisk P."/>
            <person name="Stolte C."/>
            <person name="Sykes S."/>
            <person name="Wortman J."/>
            <person name="Nusbaum C."/>
            <person name="Birren B."/>
        </authorList>
    </citation>
    <scope>NUCLEOTIDE SEQUENCE [LARGE SCALE GENOMIC DNA]</scope>
    <source>
        <strain evidence="2 3">ATCC 29453</strain>
    </source>
</reference>
<dbReference type="AlphaFoldDB" id="U6Q3C5"/>
<reference evidence="2 3" key="1">
    <citation type="submission" date="2010-03" db="EMBL/GenBank/DDBJ databases">
        <authorList>
            <consortium name="The Broad Institute Genome Sequencing Platform"/>
            <person name="Ward D."/>
            <person name="Earl A."/>
            <person name="Feldgarden M."/>
            <person name="Gevers D."/>
            <person name="Young S."/>
            <person name="Zeng Q."/>
            <person name="Koehrsen M."/>
            <person name="Alvarado L."/>
            <person name="Berlin A.M."/>
            <person name="Borenstein D."/>
            <person name="Chapman S.B."/>
            <person name="Chen Z."/>
            <person name="Engels R."/>
            <person name="Freedman E."/>
            <person name="Gellesch M."/>
            <person name="Goldberg J."/>
            <person name="Griggs A."/>
            <person name="Gujja S."/>
            <person name="Heilman E.R."/>
            <person name="Heiman D.I."/>
            <person name="Hepburn T.A."/>
            <person name="Howarth C."/>
            <person name="Jen D."/>
            <person name="Larson L."/>
            <person name="Mehta T."/>
            <person name="Park D."/>
            <person name="Pearson M."/>
            <person name="Richards J."/>
            <person name="Roberts A."/>
            <person name="Saif S."/>
            <person name="Shea T.D."/>
            <person name="Shenoy N."/>
            <person name="Sisk P."/>
            <person name="Stolte C."/>
            <person name="Sykes S.N."/>
            <person name="Walk T."/>
            <person name="White J."/>
            <person name="Yandava C."/>
            <person name="Izard J."/>
            <person name="Baranova O.V."/>
            <person name="Blanton J.M."/>
            <person name="Tanner A.C."/>
            <person name="Dewhirst F."/>
            <person name="Haas B."/>
            <person name="Nusbaum C."/>
            <person name="Birren B."/>
        </authorList>
    </citation>
    <scope>NUCLEOTIDE SEQUENCE [LARGE SCALE GENOMIC DNA]</scope>
    <source>
        <strain evidence="2 3">ATCC 29453</strain>
    </source>
</reference>
<organism evidence="2 3">
    <name type="scientific">Simonsiella muelleri ATCC 29453</name>
    <dbReference type="NCBI Taxonomy" id="641147"/>
    <lineage>
        <taxon>Bacteria</taxon>
        <taxon>Pseudomonadati</taxon>
        <taxon>Pseudomonadota</taxon>
        <taxon>Betaproteobacteria</taxon>
        <taxon>Neisseriales</taxon>
        <taxon>Neisseriaceae</taxon>
        <taxon>Simonsiella</taxon>
    </lineage>
</organism>
<name>U6Q3C5_9NEIS</name>
<proteinExistence type="predicted"/>
<comment type="caution">
    <text evidence="2">The sequence shown here is derived from an EMBL/GenBank/DDBJ whole genome shotgun (WGS) entry which is preliminary data.</text>
</comment>
<protein>
    <submittedName>
        <fullName evidence="2">Uncharacterized protein</fullName>
    </submittedName>
</protein>
<dbReference type="HOGENOM" id="CLU_3103817_0_0_4"/>
<accession>U6Q3C5</accession>
<evidence type="ECO:0000256" key="1">
    <source>
        <dbReference type="SAM" id="MobiDB-lite"/>
    </source>
</evidence>
<evidence type="ECO:0000313" key="3">
    <source>
        <dbReference type="Proteomes" id="UP000017813"/>
    </source>
</evidence>
<feature type="region of interest" description="Disordered" evidence="1">
    <location>
        <begin position="19"/>
        <end position="51"/>
    </location>
</feature>
<gene>
    <name evidence="2" type="ORF">HMPREF9021_02688</name>
</gene>
<keyword evidence="3" id="KW-1185">Reference proteome</keyword>